<proteinExistence type="predicted"/>
<keyword evidence="1" id="KW-0472">Membrane</keyword>
<dbReference type="eggNOG" id="ENOG503135M">
    <property type="taxonomic scope" value="Bacteria"/>
</dbReference>
<dbReference type="HOGENOM" id="CLU_2735145_0_0_9"/>
<sequence>MCLSILIALMTATIITDNRLYAKIGSSLLGILTGVSLILEIKKHDHLTWQSGGFLFISLWFILNPWLHITG</sequence>
<feature type="transmembrane region" description="Helical" evidence="1">
    <location>
        <begin position="51"/>
        <end position="69"/>
    </location>
</feature>
<gene>
    <name evidence="2" type="ordered locus">LCK_00096</name>
</gene>
<organism evidence="2 3">
    <name type="scientific">Leuconostoc citreum (strain KM20)</name>
    <dbReference type="NCBI Taxonomy" id="349519"/>
    <lineage>
        <taxon>Bacteria</taxon>
        <taxon>Bacillati</taxon>
        <taxon>Bacillota</taxon>
        <taxon>Bacilli</taxon>
        <taxon>Lactobacillales</taxon>
        <taxon>Lactobacillaceae</taxon>
        <taxon>Leuconostoc</taxon>
    </lineage>
</organism>
<keyword evidence="3" id="KW-1185">Reference proteome</keyword>
<dbReference type="KEGG" id="lci:LCK_00096"/>
<name>B1MWK7_LEUCK</name>
<reference evidence="2 3" key="1">
    <citation type="journal article" date="2008" name="J. Bacteriol.">
        <title>Complete genome sequence of Leuconostoc citreum KM20.</title>
        <authorList>
            <person name="Kim J.F."/>
            <person name="Jeong H."/>
            <person name="Lee J.-S."/>
            <person name="Choi S.-H."/>
            <person name="Ha M."/>
            <person name="Hur C.-G."/>
            <person name="Kim J.-S."/>
            <person name="Lee S."/>
            <person name="Park H.-S."/>
            <person name="Park Y.-H."/>
            <person name="Oh T.K."/>
        </authorList>
    </citation>
    <scope>NUCLEOTIDE SEQUENCE [LARGE SCALE GENOMIC DNA]</scope>
    <source>
        <strain evidence="2 3">KM20</strain>
    </source>
</reference>
<keyword evidence="1" id="KW-1133">Transmembrane helix</keyword>
<evidence type="ECO:0000256" key="1">
    <source>
        <dbReference type="SAM" id="Phobius"/>
    </source>
</evidence>
<dbReference type="EMBL" id="DQ489736">
    <property type="protein sequence ID" value="ACA81929.1"/>
    <property type="molecule type" value="Genomic_DNA"/>
</dbReference>
<evidence type="ECO:0000313" key="2">
    <source>
        <dbReference type="EMBL" id="ACA81929.1"/>
    </source>
</evidence>
<evidence type="ECO:0000313" key="3">
    <source>
        <dbReference type="Proteomes" id="UP000002166"/>
    </source>
</evidence>
<accession>B1MWK7</accession>
<dbReference type="AlphaFoldDB" id="B1MWK7"/>
<dbReference type="Proteomes" id="UP000002166">
    <property type="component" value="Chromosome"/>
</dbReference>
<keyword evidence="1" id="KW-0812">Transmembrane</keyword>
<feature type="transmembrane region" description="Helical" evidence="1">
    <location>
        <begin position="20"/>
        <end position="39"/>
    </location>
</feature>
<protein>
    <submittedName>
        <fullName evidence="2">Uncharacterized protein</fullName>
    </submittedName>
</protein>